<dbReference type="InterPro" id="IPR058349">
    <property type="entry name" value="DUF8036"/>
</dbReference>
<name>A0A368N8E6_9EURY</name>
<sequence length="99" mass="10596">MAPMTPTLTIASALAGLNIALLAALVTVWWRNYRAFRTPLTLGLVAFALVLAVENVVAIGFFLSSGMLYAADASAQTAVLAMRALQFVALVFLTYVTMR</sequence>
<feature type="transmembrane region" description="Helical" evidence="1">
    <location>
        <begin position="6"/>
        <end position="30"/>
    </location>
</feature>
<comment type="caution">
    <text evidence="2">The sequence shown here is derived from an EMBL/GenBank/DDBJ whole genome shotgun (WGS) entry which is preliminary data.</text>
</comment>
<organism evidence="2 3">
    <name type="scientific">Haloplanus salinus</name>
    <dbReference type="NCBI Taxonomy" id="1126245"/>
    <lineage>
        <taxon>Archaea</taxon>
        <taxon>Methanobacteriati</taxon>
        <taxon>Methanobacteriota</taxon>
        <taxon>Stenosarchaea group</taxon>
        <taxon>Halobacteria</taxon>
        <taxon>Halobacteriales</taxon>
        <taxon>Haloferacaceae</taxon>
        <taxon>Haloplanus</taxon>
    </lineage>
</organism>
<evidence type="ECO:0000313" key="2">
    <source>
        <dbReference type="EMBL" id="RCU46812.1"/>
    </source>
</evidence>
<evidence type="ECO:0000313" key="3">
    <source>
        <dbReference type="Proteomes" id="UP000252189"/>
    </source>
</evidence>
<feature type="transmembrane region" description="Helical" evidence="1">
    <location>
        <begin position="42"/>
        <end position="63"/>
    </location>
</feature>
<dbReference type="AlphaFoldDB" id="A0A368N8E6"/>
<reference evidence="2 3" key="1">
    <citation type="submission" date="2018-07" db="EMBL/GenBank/DDBJ databases">
        <title>Genome sequences of Haloplanus salinus JCM 18368T.</title>
        <authorList>
            <person name="Kim Y.B."/>
            <person name="Roh S.W."/>
        </authorList>
    </citation>
    <scope>NUCLEOTIDE SEQUENCE [LARGE SCALE GENOMIC DNA]</scope>
    <source>
        <strain evidence="2 3">JCM 18368</strain>
    </source>
</reference>
<dbReference type="Pfam" id="PF26119">
    <property type="entry name" value="DUF8036"/>
    <property type="match status" value="1"/>
</dbReference>
<gene>
    <name evidence="2" type="ORF">DU504_05535</name>
</gene>
<dbReference type="Proteomes" id="UP000252189">
    <property type="component" value="Unassembled WGS sequence"/>
</dbReference>
<keyword evidence="3" id="KW-1185">Reference proteome</keyword>
<keyword evidence="1" id="KW-0472">Membrane</keyword>
<feature type="transmembrane region" description="Helical" evidence="1">
    <location>
        <begin position="75"/>
        <end position="96"/>
    </location>
</feature>
<accession>A0A368N8E6</accession>
<dbReference type="EMBL" id="QPHM01000001">
    <property type="protein sequence ID" value="RCU46812.1"/>
    <property type="molecule type" value="Genomic_DNA"/>
</dbReference>
<proteinExistence type="predicted"/>
<protein>
    <submittedName>
        <fullName evidence="2">Uncharacterized protein</fullName>
    </submittedName>
</protein>
<keyword evidence="1" id="KW-0812">Transmembrane</keyword>
<dbReference type="OrthoDB" id="196860at2157"/>
<keyword evidence="1" id="KW-1133">Transmembrane helix</keyword>
<evidence type="ECO:0000256" key="1">
    <source>
        <dbReference type="SAM" id="Phobius"/>
    </source>
</evidence>